<keyword evidence="3 10" id="KW-0812">Transmembrane</keyword>
<evidence type="ECO:0000259" key="11">
    <source>
        <dbReference type="Pfam" id="PF01529"/>
    </source>
</evidence>
<comment type="subcellular location">
    <subcellularLocation>
        <location evidence="1">Endomembrane system</location>
        <topology evidence="1">Multi-pass membrane protein</topology>
    </subcellularLocation>
</comment>
<keyword evidence="5 10" id="KW-0472">Membrane</keyword>
<evidence type="ECO:0000256" key="5">
    <source>
        <dbReference type="ARBA" id="ARBA00023136"/>
    </source>
</evidence>
<dbReference type="GO" id="GO:0005783">
    <property type="term" value="C:endoplasmic reticulum"/>
    <property type="evidence" value="ECO:0007669"/>
    <property type="project" value="TreeGrafter"/>
</dbReference>
<comment type="caution">
    <text evidence="12">The sequence shown here is derived from an EMBL/GenBank/DDBJ whole genome shotgun (WGS) entry which is preliminary data.</text>
</comment>
<evidence type="ECO:0000256" key="8">
    <source>
        <dbReference type="ARBA" id="ARBA00023315"/>
    </source>
</evidence>
<evidence type="ECO:0000256" key="1">
    <source>
        <dbReference type="ARBA" id="ARBA00004127"/>
    </source>
</evidence>
<evidence type="ECO:0000256" key="2">
    <source>
        <dbReference type="ARBA" id="ARBA00022679"/>
    </source>
</evidence>
<dbReference type="OrthoDB" id="9909019at2759"/>
<dbReference type="PANTHER" id="PTHR22883">
    <property type="entry name" value="ZINC FINGER DHHC DOMAIN CONTAINING PROTEIN"/>
    <property type="match status" value="1"/>
</dbReference>
<dbReference type="InterPro" id="IPR001594">
    <property type="entry name" value="Palmitoyltrfase_DHHC"/>
</dbReference>
<evidence type="ECO:0000256" key="10">
    <source>
        <dbReference type="RuleBase" id="RU079119"/>
    </source>
</evidence>
<evidence type="ECO:0000256" key="3">
    <source>
        <dbReference type="ARBA" id="ARBA00022692"/>
    </source>
</evidence>
<feature type="domain" description="Palmitoyltransferase DHHC" evidence="11">
    <location>
        <begin position="281"/>
        <end position="403"/>
    </location>
</feature>
<proteinExistence type="inferred from homology"/>
<protein>
    <recommendedName>
        <fullName evidence="10">Palmitoyltransferase</fullName>
        <ecNumber evidence="10">2.3.1.225</ecNumber>
    </recommendedName>
</protein>
<comment type="domain">
    <text evidence="10">The DHHC domain is required for palmitoyltransferase activity.</text>
</comment>
<dbReference type="EC" id="2.3.1.225" evidence="10"/>
<dbReference type="EMBL" id="BRXW01000421">
    <property type="protein sequence ID" value="GMH52856.1"/>
    <property type="molecule type" value="Genomic_DNA"/>
</dbReference>
<dbReference type="GO" id="GO:0006612">
    <property type="term" value="P:protein targeting to membrane"/>
    <property type="evidence" value="ECO:0007669"/>
    <property type="project" value="TreeGrafter"/>
</dbReference>
<feature type="transmembrane region" description="Helical" evidence="10">
    <location>
        <begin position="184"/>
        <end position="202"/>
    </location>
</feature>
<feature type="transmembrane region" description="Helical" evidence="10">
    <location>
        <begin position="327"/>
        <end position="351"/>
    </location>
</feature>
<dbReference type="AlphaFoldDB" id="A0A9W6ZIS6"/>
<evidence type="ECO:0000256" key="6">
    <source>
        <dbReference type="ARBA" id="ARBA00023139"/>
    </source>
</evidence>
<keyword evidence="7" id="KW-0449">Lipoprotein</keyword>
<evidence type="ECO:0000256" key="7">
    <source>
        <dbReference type="ARBA" id="ARBA00023288"/>
    </source>
</evidence>
<dbReference type="Pfam" id="PF01529">
    <property type="entry name" value="DHHC"/>
    <property type="match status" value="1"/>
</dbReference>
<dbReference type="GO" id="GO:0019706">
    <property type="term" value="F:protein-cysteine S-palmitoyltransferase activity"/>
    <property type="evidence" value="ECO:0007669"/>
    <property type="project" value="UniProtKB-EC"/>
</dbReference>
<dbReference type="PANTHER" id="PTHR22883:SF43">
    <property type="entry name" value="PALMITOYLTRANSFERASE APP"/>
    <property type="match status" value="1"/>
</dbReference>
<keyword evidence="2 10" id="KW-0808">Transferase</keyword>
<keyword evidence="6" id="KW-0564">Palmitate</keyword>
<evidence type="ECO:0000313" key="12">
    <source>
        <dbReference type="EMBL" id="GMH52856.1"/>
    </source>
</evidence>
<keyword evidence="13" id="KW-1185">Reference proteome</keyword>
<evidence type="ECO:0000256" key="9">
    <source>
        <dbReference type="ARBA" id="ARBA00048048"/>
    </source>
</evidence>
<dbReference type="Proteomes" id="UP001165122">
    <property type="component" value="Unassembled WGS sequence"/>
</dbReference>
<reference evidence="13" key="1">
    <citation type="journal article" date="2023" name="Commun. Biol.">
        <title>Genome analysis of Parmales, the sister group of diatoms, reveals the evolutionary specialization of diatoms from phago-mixotrophs to photoautotrophs.</title>
        <authorList>
            <person name="Ban H."/>
            <person name="Sato S."/>
            <person name="Yoshikawa S."/>
            <person name="Yamada K."/>
            <person name="Nakamura Y."/>
            <person name="Ichinomiya M."/>
            <person name="Sato N."/>
            <person name="Blanc-Mathieu R."/>
            <person name="Endo H."/>
            <person name="Kuwata A."/>
            <person name="Ogata H."/>
        </authorList>
    </citation>
    <scope>NUCLEOTIDE SEQUENCE [LARGE SCALE GENOMIC DNA]</scope>
    <source>
        <strain evidence="13">NIES 3700</strain>
    </source>
</reference>
<comment type="similarity">
    <text evidence="10">Belongs to the DHHC palmitoyltransferase family.</text>
</comment>
<gene>
    <name evidence="12" type="ORF">TrLO_g10230</name>
</gene>
<sequence>MAAVTSEVSLLPLIKYFFTPTSSNPYCTLYTSPPSSRTPSPKVVALLRSPCIVTAVAITSDSLNLESLSGEGVKGKARYIKLHLGGRGGWAEMPSADSSASQSANLSETTRLINPSSCVRSSSSSPNSPSHQSLQRIYSYKVSEESINGSSQTHSTPCCGPILLPRLLPPPETSSAAISYSPPLTFLTTVLSIPSYFIYYYYFSNNKDMRIIATLGLVTGVCLFFLGKTTCTDPGVIRNKQVDNRFRPTVPRGVMKHNCEGVVYPYEGQKGEVINPVSPYSWKYCATCNIYRPPRSKHCAKCNVCVLTFDHHCPWLGACVGGGNYRYFIGFLFTTIVAIGFYIVFCLMEIVDAMAEASSFHPALPFLVQFVISIPLFVSLVTLFFYHCNIISKNVTTNEDVKKVYSRKWANGKQYDNVFGEGGCRRNALQVFRGKRVFMPKWVKEVYLDGEKGEMRYDEMKLDDPNREIKLDRNLELDVWEGEDQV</sequence>
<accession>A0A9W6ZIS6</accession>
<evidence type="ECO:0000313" key="13">
    <source>
        <dbReference type="Proteomes" id="UP001165122"/>
    </source>
</evidence>
<dbReference type="InterPro" id="IPR039859">
    <property type="entry name" value="PFA4/ZDH16/20/ERF2-like"/>
</dbReference>
<dbReference type="GO" id="GO:0005794">
    <property type="term" value="C:Golgi apparatus"/>
    <property type="evidence" value="ECO:0007669"/>
    <property type="project" value="TreeGrafter"/>
</dbReference>
<organism evidence="12 13">
    <name type="scientific">Triparma laevis f. longispina</name>
    <dbReference type="NCBI Taxonomy" id="1714387"/>
    <lineage>
        <taxon>Eukaryota</taxon>
        <taxon>Sar</taxon>
        <taxon>Stramenopiles</taxon>
        <taxon>Ochrophyta</taxon>
        <taxon>Bolidophyceae</taxon>
        <taxon>Parmales</taxon>
        <taxon>Triparmaceae</taxon>
        <taxon>Triparma</taxon>
    </lineage>
</organism>
<feature type="transmembrane region" description="Helical" evidence="10">
    <location>
        <begin position="363"/>
        <end position="386"/>
    </location>
</feature>
<keyword evidence="4 10" id="KW-1133">Transmembrane helix</keyword>
<evidence type="ECO:0000256" key="4">
    <source>
        <dbReference type="ARBA" id="ARBA00022989"/>
    </source>
</evidence>
<dbReference type="PROSITE" id="PS50216">
    <property type="entry name" value="DHHC"/>
    <property type="match status" value="1"/>
</dbReference>
<comment type="catalytic activity">
    <reaction evidence="9 10">
        <text>L-cysteinyl-[protein] + hexadecanoyl-CoA = S-hexadecanoyl-L-cysteinyl-[protein] + CoA</text>
        <dbReference type="Rhea" id="RHEA:36683"/>
        <dbReference type="Rhea" id="RHEA-COMP:10131"/>
        <dbReference type="Rhea" id="RHEA-COMP:11032"/>
        <dbReference type="ChEBI" id="CHEBI:29950"/>
        <dbReference type="ChEBI" id="CHEBI:57287"/>
        <dbReference type="ChEBI" id="CHEBI:57379"/>
        <dbReference type="ChEBI" id="CHEBI:74151"/>
        <dbReference type="EC" id="2.3.1.225"/>
    </reaction>
</comment>
<keyword evidence="8 10" id="KW-0012">Acyltransferase</keyword>
<name>A0A9W6ZIS6_9STRA</name>